<proteinExistence type="predicted"/>
<keyword evidence="1" id="KW-0255">Endonuclease</keyword>
<keyword evidence="1" id="KW-0540">Nuclease</keyword>
<dbReference type="InterPro" id="IPR012296">
    <property type="entry name" value="Nuclease_put_TT1808"/>
</dbReference>
<dbReference type="Proteomes" id="UP000198727">
    <property type="component" value="Unassembled WGS sequence"/>
</dbReference>
<name>A0A1I5T8K2_9PSEU</name>
<evidence type="ECO:0000313" key="1">
    <source>
        <dbReference type="EMBL" id="SFP79370.1"/>
    </source>
</evidence>
<organism evidence="1 2">
    <name type="scientific">Amycolatopsis arida</name>
    <dbReference type="NCBI Taxonomy" id="587909"/>
    <lineage>
        <taxon>Bacteria</taxon>
        <taxon>Bacillati</taxon>
        <taxon>Actinomycetota</taxon>
        <taxon>Actinomycetes</taxon>
        <taxon>Pseudonocardiales</taxon>
        <taxon>Pseudonocardiaceae</taxon>
        <taxon>Amycolatopsis</taxon>
    </lineage>
</organism>
<reference evidence="2" key="1">
    <citation type="submission" date="2016-10" db="EMBL/GenBank/DDBJ databases">
        <authorList>
            <person name="Varghese N."/>
            <person name="Submissions S."/>
        </authorList>
    </citation>
    <scope>NUCLEOTIDE SEQUENCE [LARGE SCALE GENOMIC DNA]</scope>
    <source>
        <strain evidence="2">CGMCC 4.5579</strain>
    </source>
</reference>
<accession>A0A1I5T8K2</accession>
<gene>
    <name evidence="1" type="ORF">SAMN05421810_103437</name>
</gene>
<dbReference type="OrthoDB" id="3289716at2"/>
<dbReference type="AlphaFoldDB" id="A0A1I5T8K2"/>
<dbReference type="EMBL" id="FOWW01000003">
    <property type="protein sequence ID" value="SFP79370.1"/>
    <property type="molecule type" value="Genomic_DNA"/>
</dbReference>
<dbReference type="Gene3D" id="3.90.1570.10">
    <property type="entry name" value="tt1808, chain A"/>
    <property type="match status" value="1"/>
</dbReference>
<sequence>MPVELVSPSSRRRDRLDKPTLAAAAGIPYYMRVEIMRRLNTAEVHLYELKGTEYRPLASAMAGESFRIERPFALSFDPIELLEP</sequence>
<keyword evidence="1" id="KW-0378">Hydrolase</keyword>
<keyword evidence="2" id="KW-1185">Reference proteome</keyword>
<protein>
    <submittedName>
        <fullName evidence="1">Putative restriction endonuclease</fullName>
    </submittedName>
</protein>
<evidence type="ECO:0000313" key="2">
    <source>
        <dbReference type="Proteomes" id="UP000198727"/>
    </source>
</evidence>
<dbReference type="RefSeq" id="WP_092530065.1">
    <property type="nucleotide sequence ID" value="NZ_FOWW01000003.1"/>
</dbReference>
<dbReference type="GO" id="GO:0004519">
    <property type="term" value="F:endonuclease activity"/>
    <property type="evidence" value="ECO:0007669"/>
    <property type="project" value="UniProtKB-KW"/>
</dbReference>